<dbReference type="STRING" id="28094.SAMN06295900_101729"/>
<evidence type="ECO:0000313" key="13">
    <source>
        <dbReference type="EMBL" id="SMF00451.1"/>
    </source>
</evidence>
<keyword evidence="4" id="KW-1003">Cell membrane</keyword>
<evidence type="ECO:0000256" key="8">
    <source>
        <dbReference type="ARBA" id="ARBA00022989"/>
    </source>
</evidence>
<keyword evidence="5" id="KW-0997">Cell inner membrane</keyword>
<evidence type="ECO:0000256" key="2">
    <source>
        <dbReference type="ARBA" id="ARBA00006555"/>
    </source>
</evidence>
<feature type="domain" description="TonB C-terminal" evidence="12">
    <location>
        <begin position="160"/>
        <end position="251"/>
    </location>
</feature>
<name>A0A1X7CQ18_TRICW</name>
<dbReference type="SUPFAM" id="SSF74653">
    <property type="entry name" value="TolA/TonB C-terminal domain"/>
    <property type="match status" value="1"/>
</dbReference>
<evidence type="ECO:0000256" key="1">
    <source>
        <dbReference type="ARBA" id="ARBA00004383"/>
    </source>
</evidence>
<proteinExistence type="inferred from homology"/>
<feature type="region of interest" description="Disordered" evidence="10">
    <location>
        <begin position="69"/>
        <end position="151"/>
    </location>
</feature>
<evidence type="ECO:0000313" key="14">
    <source>
        <dbReference type="Proteomes" id="UP000192911"/>
    </source>
</evidence>
<dbReference type="Proteomes" id="UP000192911">
    <property type="component" value="Unassembled WGS sequence"/>
</dbReference>
<dbReference type="RefSeq" id="WP_085224320.1">
    <property type="nucleotide sequence ID" value="NZ_BSQD01000001.1"/>
</dbReference>
<feature type="compositionally biased region" description="Pro residues" evidence="10">
    <location>
        <begin position="105"/>
        <end position="122"/>
    </location>
</feature>
<comment type="similarity">
    <text evidence="2">Belongs to the TonB family.</text>
</comment>
<dbReference type="EMBL" id="FXAH01000001">
    <property type="protein sequence ID" value="SMF00451.1"/>
    <property type="molecule type" value="Genomic_DNA"/>
</dbReference>
<evidence type="ECO:0000256" key="3">
    <source>
        <dbReference type="ARBA" id="ARBA00022448"/>
    </source>
</evidence>
<dbReference type="AlphaFoldDB" id="A0A1X7CQ18"/>
<dbReference type="Pfam" id="PF03544">
    <property type="entry name" value="TonB_C"/>
    <property type="match status" value="1"/>
</dbReference>
<accession>A0A1X7CQ18</accession>
<feature type="compositionally biased region" description="Low complexity" evidence="10">
    <location>
        <begin position="123"/>
        <end position="149"/>
    </location>
</feature>
<dbReference type="GeneID" id="95548795"/>
<evidence type="ECO:0000256" key="11">
    <source>
        <dbReference type="SAM" id="Phobius"/>
    </source>
</evidence>
<evidence type="ECO:0000256" key="7">
    <source>
        <dbReference type="ARBA" id="ARBA00022927"/>
    </source>
</evidence>
<keyword evidence="14" id="KW-1185">Reference proteome</keyword>
<keyword evidence="9 11" id="KW-0472">Membrane</keyword>
<dbReference type="InterPro" id="IPR051045">
    <property type="entry name" value="TonB-dependent_transducer"/>
</dbReference>
<dbReference type="GO" id="GO:0031992">
    <property type="term" value="F:energy transducer activity"/>
    <property type="evidence" value="ECO:0007669"/>
    <property type="project" value="TreeGrafter"/>
</dbReference>
<keyword evidence="8 11" id="KW-1133">Transmembrane helix</keyword>
<evidence type="ECO:0000256" key="4">
    <source>
        <dbReference type="ARBA" id="ARBA00022475"/>
    </source>
</evidence>
<keyword evidence="7" id="KW-0653">Protein transport</keyword>
<dbReference type="PANTHER" id="PTHR33446">
    <property type="entry name" value="PROTEIN TONB-RELATED"/>
    <property type="match status" value="1"/>
</dbReference>
<keyword evidence="3" id="KW-0813">Transport</keyword>
<keyword evidence="6 11" id="KW-0812">Transmembrane</keyword>
<dbReference type="NCBIfam" id="TIGR01352">
    <property type="entry name" value="tonB_Cterm"/>
    <property type="match status" value="1"/>
</dbReference>
<comment type="subcellular location">
    <subcellularLocation>
        <location evidence="1">Cell inner membrane</location>
        <topology evidence="1">Single-pass membrane protein</topology>
        <orientation evidence="1">Periplasmic side</orientation>
    </subcellularLocation>
</comment>
<gene>
    <name evidence="13" type="ORF">SAMN06295900_101729</name>
</gene>
<dbReference type="InterPro" id="IPR006260">
    <property type="entry name" value="TonB/TolA_C"/>
</dbReference>
<dbReference type="GO" id="GO:0098797">
    <property type="term" value="C:plasma membrane protein complex"/>
    <property type="evidence" value="ECO:0007669"/>
    <property type="project" value="TreeGrafter"/>
</dbReference>
<evidence type="ECO:0000256" key="5">
    <source>
        <dbReference type="ARBA" id="ARBA00022519"/>
    </source>
</evidence>
<organism evidence="13 14">
    <name type="scientific">Trinickia caryophylli</name>
    <name type="common">Paraburkholderia caryophylli</name>
    <dbReference type="NCBI Taxonomy" id="28094"/>
    <lineage>
        <taxon>Bacteria</taxon>
        <taxon>Pseudomonadati</taxon>
        <taxon>Pseudomonadota</taxon>
        <taxon>Betaproteobacteria</taxon>
        <taxon>Burkholderiales</taxon>
        <taxon>Burkholderiaceae</taxon>
        <taxon>Trinickia</taxon>
    </lineage>
</organism>
<dbReference type="OrthoDB" id="9792439at2"/>
<evidence type="ECO:0000259" key="12">
    <source>
        <dbReference type="PROSITE" id="PS52015"/>
    </source>
</evidence>
<sequence length="251" mass="25968">MQTSFNFPAGLEPVTPSPRRVRVASTVGVVALIHAVLIAAVLRATEKPARPPALESVVMTAQLLSPAPAPAAPAAVQSTPTPPEPRPVVKKKVEPRPARVAPAPMRTPAPNAPAAPPAPAPEPAQSTPAPAAPSDAANHAAQQQAAAPAVGRETLAISAPKNVSHLDCRIVKPDYPALSRRRGETGTAEVRFVVGLTGAIESITLAKSSGYPRLDDAAMAAMRSSSCRPYLENGSPVRAAYTQPFAFAFDD</sequence>
<evidence type="ECO:0000256" key="9">
    <source>
        <dbReference type="ARBA" id="ARBA00023136"/>
    </source>
</evidence>
<dbReference type="GO" id="GO:0055085">
    <property type="term" value="P:transmembrane transport"/>
    <property type="evidence" value="ECO:0007669"/>
    <property type="project" value="InterPro"/>
</dbReference>
<evidence type="ECO:0000256" key="6">
    <source>
        <dbReference type="ARBA" id="ARBA00022692"/>
    </source>
</evidence>
<dbReference type="Gene3D" id="3.30.1150.10">
    <property type="match status" value="1"/>
</dbReference>
<dbReference type="InterPro" id="IPR037682">
    <property type="entry name" value="TonB_C"/>
</dbReference>
<protein>
    <submittedName>
        <fullName evidence="13">Outer membrane transport energization protein TonB</fullName>
    </submittedName>
</protein>
<reference evidence="14" key="1">
    <citation type="submission" date="2017-04" db="EMBL/GenBank/DDBJ databases">
        <authorList>
            <person name="Varghese N."/>
            <person name="Submissions S."/>
        </authorList>
    </citation>
    <scope>NUCLEOTIDE SEQUENCE [LARGE SCALE GENOMIC DNA]</scope>
    <source>
        <strain evidence="14">Ballard 720</strain>
    </source>
</reference>
<dbReference type="PROSITE" id="PS52015">
    <property type="entry name" value="TONB_CTD"/>
    <property type="match status" value="1"/>
</dbReference>
<feature type="compositionally biased region" description="Low complexity" evidence="10">
    <location>
        <begin position="69"/>
        <end position="79"/>
    </location>
</feature>
<feature type="transmembrane region" description="Helical" evidence="11">
    <location>
        <begin position="20"/>
        <end position="42"/>
    </location>
</feature>
<dbReference type="GO" id="GO:0015031">
    <property type="term" value="P:protein transport"/>
    <property type="evidence" value="ECO:0007669"/>
    <property type="project" value="UniProtKB-KW"/>
</dbReference>
<evidence type="ECO:0000256" key="10">
    <source>
        <dbReference type="SAM" id="MobiDB-lite"/>
    </source>
</evidence>
<dbReference type="PANTHER" id="PTHR33446:SF2">
    <property type="entry name" value="PROTEIN TONB"/>
    <property type="match status" value="1"/>
</dbReference>